<evidence type="ECO:0000313" key="2">
    <source>
        <dbReference type="Proteomes" id="UP000018502"/>
    </source>
</evidence>
<sequence length="62" mass="7102">MVKVVLIKIRWWRQGLPHLGLGILLRRCRRTPINLGDGFASGRLNIHHTTICDTTNQVELTL</sequence>
<proteinExistence type="predicted"/>
<organism evidence="1 2">
    <name type="scientific">Mycobacteroides abscessus MAB_091912_2446</name>
    <dbReference type="NCBI Taxonomy" id="1335414"/>
    <lineage>
        <taxon>Bacteria</taxon>
        <taxon>Bacillati</taxon>
        <taxon>Actinomycetota</taxon>
        <taxon>Actinomycetes</taxon>
        <taxon>Mycobacteriales</taxon>
        <taxon>Mycobacteriaceae</taxon>
        <taxon>Mycobacteroides</taxon>
        <taxon>Mycobacteroides abscessus</taxon>
    </lineage>
</organism>
<dbReference type="EMBL" id="AYTF01000002">
    <property type="protein sequence ID" value="ESV61174.1"/>
    <property type="molecule type" value="Genomic_DNA"/>
</dbReference>
<dbReference type="AlphaFoldDB" id="A0A829M4P9"/>
<name>A0A829M4P9_9MYCO</name>
<protein>
    <submittedName>
        <fullName evidence="1">Uncharacterized protein</fullName>
    </submittedName>
</protein>
<reference evidence="1 2" key="1">
    <citation type="journal article" date="2014" name="Emerg. Infect. Dis.">
        <title>High-level Relatedness among Mycobacterium abscessus subsp. massiliense Strains from Widely Separated Outbreaks.</title>
        <authorList>
            <person name="Tettelin H."/>
            <person name="Davidson R.M."/>
            <person name="Agrawal S."/>
            <person name="Aitken M.L."/>
            <person name="Shallom S."/>
            <person name="Hasan N.A."/>
            <person name="Strong M."/>
            <person name="Nogueira de Moura V.C."/>
            <person name="De Groote M.A."/>
            <person name="Duarte R.S."/>
            <person name="Hine E."/>
            <person name="Parankush S."/>
            <person name="Su Q."/>
            <person name="Daugherty S.C."/>
            <person name="Fraser C.M."/>
            <person name="Brown-Elliott B.A."/>
            <person name="Wallace R.J.Jr."/>
            <person name="Holland S.M."/>
            <person name="Sampaio E.P."/>
            <person name="Olivier K.N."/>
            <person name="Jackson M."/>
            <person name="Zelazny A.M."/>
        </authorList>
    </citation>
    <scope>NUCLEOTIDE SEQUENCE [LARGE SCALE GENOMIC DNA]</scope>
    <source>
        <strain evidence="1 2">MAB_091912_2446</strain>
    </source>
</reference>
<comment type="caution">
    <text evidence="1">The sequence shown here is derived from an EMBL/GenBank/DDBJ whole genome shotgun (WGS) entry which is preliminary data.</text>
</comment>
<gene>
    <name evidence="1" type="ORF">L833_3559</name>
</gene>
<accession>A0A829M4P9</accession>
<dbReference type="Proteomes" id="UP000018502">
    <property type="component" value="Unassembled WGS sequence"/>
</dbReference>
<evidence type="ECO:0000313" key="1">
    <source>
        <dbReference type="EMBL" id="ESV61174.1"/>
    </source>
</evidence>